<dbReference type="GO" id="GO:0005739">
    <property type="term" value="C:mitochondrion"/>
    <property type="evidence" value="ECO:0007669"/>
    <property type="project" value="UniProtKB-SubCell"/>
</dbReference>
<accession>A0A8T0F6J8</accession>
<evidence type="ECO:0000256" key="2">
    <source>
        <dbReference type="ARBA" id="ARBA00005176"/>
    </source>
</evidence>
<comment type="subcellular location">
    <subcellularLocation>
        <location evidence="7">Mitochondrion</location>
    </subcellularLocation>
</comment>
<dbReference type="NCBIfam" id="TIGR01780">
    <property type="entry name" value="SSADH"/>
    <property type="match status" value="1"/>
</dbReference>
<dbReference type="OMA" id="IGELFCK"/>
<comment type="catalytic activity">
    <reaction evidence="7">
        <text>succinate semialdehyde + NAD(+) + H2O = succinate + NADH + 2 H(+)</text>
        <dbReference type="Rhea" id="RHEA:13217"/>
        <dbReference type="ChEBI" id="CHEBI:15377"/>
        <dbReference type="ChEBI" id="CHEBI:15378"/>
        <dbReference type="ChEBI" id="CHEBI:30031"/>
        <dbReference type="ChEBI" id="CHEBI:57540"/>
        <dbReference type="ChEBI" id="CHEBI:57706"/>
        <dbReference type="ChEBI" id="CHEBI:57945"/>
        <dbReference type="EC" id="1.2.1.24"/>
    </reaction>
</comment>
<evidence type="ECO:0000313" key="9">
    <source>
        <dbReference type="EMBL" id="KAF8785938.1"/>
    </source>
</evidence>
<dbReference type="PANTHER" id="PTHR43353">
    <property type="entry name" value="SUCCINATE-SEMIALDEHYDE DEHYDROGENASE, MITOCHONDRIAL"/>
    <property type="match status" value="1"/>
</dbReference>
<dbReference type="FunFam" id="3.40.309.10:FF:000004">
    <property type="entry name" value="Succinate-semialdehyde dehydrogenase I"/>
    <property type="match status" value="1"/>
</dbReference>
<dbReference type="EC" id="1.2.1.24" evidence="7"/>
<dbReference type="Gene3D" id="3.40.309.10">
    <property type="entry name" value="Aldehyde Dehydrogenase, Chain A, domain 2"/>
    <property type="match status" value="1"/>
</dbReference>
<comment type="function">
    <text evidence="1">Catalyzes one step in the degradation of the inhibitory neurotransmitter gamma-aminobutyric acid (GABA).</text>
</comment>
<dbReference type="GO" id="GO:0009450">
    <property type="term" value="P:gamma-aminobutyric acid catabolic process"/>
    <property type="evidence" value="ECO:0007669"/>
    <property type="project" value="UniProtKB-UniRule"/>
</dbReference>
<dbReference type="PROSITE" id="PS00070">
    <property type="entry name" value="ALDEHYDE_DEHYDR_CYS"/>
    <property type="match status" value="1"/>
</dbReference>
<keyword evidence="10" id="KW-1185">Reference proteome</keyword>
<dbReference type="InterPro" id="IPR050740">
    <property type="entry name" value="Aldehyde_DH_Superfamily"/>
</dbReference>
<evidence type="ECO:0000256" key="4">
    <source>
        <dbReference type="ARBA" id="ARBA00023002"/>
    </source>
</evidence>
<comment type="caution">
    <text evidence="9">The sequence shown here is derived from an EMBL/GenBank/DDBJ whole genome shotgun (WGS) entry which is preliminary data.</text>
</comment>
<evidence type="ECO:0000256" key="3">
    <source>
        <dbReference type="ARBA" id="ARBA00009986"/>
    </source>
</evidence>
<organism evidence="9 10">
    <name type="scientific">Argiope bruennichi</name>
    <name type="common">Wasp spider</name>
    <name type="synonym">Aranea bruennichi</name>
    <dbReference type="NCBI Taxonomy" id="94029"/>
    <lineage>
        <taxon>Eukaryota</taxon>
        <taxon>Metazoa</taxon>
        <taxon>Ecdysozoa</taxon>
        <taxon>Arthropoda</taxon>
        <taxon>Chelicerata</taxon>
        <taxon>Arachnida</taxon>
        <taxon>Araneae</taxon>
        <taxon>Araneomorphae</taxon>
        <taxon>Entelegynae</taxon>
        <taxon>Araneoidea</taxon>
        <taxon>Araneidae</taxon>
        <taxon>Argiope</taxon>
    </lineage>
</organism>
<dbReference type="PANTHER" id="PTHR43353:SF5">
    <property type="entry name" value="SUCCINATE-SEMIALDEHYDE DEHYDROGENASE, MITOCHONDRIAL"/>
    <property type="match status" value="1"/>
</dbReference>
<keyword evidence="7" id="KW-0520">NAD</keyword>
<dbReference type="Pfam" id="PF00171">
    <property type="entry name" value="Aldedh"/>
    <property type="match status" value="1"/>
</dbReference>
<sequence>MLLKSTFQIKNRFKCTIRVWRTIHNLSVPDGKTYINGKWVAAKSGKTFPVLNPANGEIVANVPDCGDEETNEAVDGCYDAFKTWKNTTAKERAGFLRNMFELQMKNSKSLAHIITLEGGKTLAESVGEITYGASFFEWFSEEARRIYGDIVPSPFKNRQLFFFREPIGVAGIITPWNFPNAMITRKVAAALAAGCTCVIKPAEDTPLSALAIAQLAEEANIPPGVINVITTSRNNTPSVGKRLCEHTKVATISFTGSTAVGKLLFEQSASTVKRVSLELGGNAPFIVFNSADVSKAVTGAMASKFRNSGQTCVCTNRILVQEKIHDDFVAALAKAMQNQLKVGEGLKPDVTTGPLINENAVRKVERHVQDALQKGANLILGGKIHSCGKTFFEPTLLTNLKKDMLISKEETFGPVAAVMKFSSEEEAIEIANSTRSGLSGYFYSEDISQIWRVAKALEVGMIGVNEGIFSCAEAAFGGVKESGLGREGSRYGIDEYVQIKYMCLGGLD</sequence>
<keyword evidence="4 6" id="KW-0560">Oxidoreductase</keyword>
<dbReference type="InterPro" id="IPR029510">
    <property type="entry name" value="Ald_DH_CS_GLU"/>
</dbReference>
<dbReference type="AlphaFoldDB" id="A0A8T0F6J8"/>
<evidence type="ECO:0000256" key="1">
    <source>
        <dbReference type="ARBA" id="ARBA00003743"/>
    </source>
</evidence>
<comment type="pathway">
    <text evidence="2 7">Amino-acid degradation; 4-aminobutanoate degradation.</text>
</comment>
<dbReference type="Proteomes" id="UP000807504">
    <property type="component" value="Unassembled WGS sequence"/>
</dbReference>
<evidence type="ECO:0000256" key="5">
    <source>
        <dbReference type="PROSITE-ProRule" id="PRU10007"/>
    </source>
</evidence>
<evidence type="ECO:0000256" key="6">
    <source>
        <dbReference type="RuleBase" id="RU003345"/>
    </source>
</evidence>
<dbReference type="GO" id="GO:0004777">
    <property type="term" value="F:succinate-semialdehyde dehydrogenase (NAD+) activity"/>
    <property type="evidence" value="ECO:0007669"/>
    <property type="project" value="UniProtKB-UniRule"/>
</dbReference>
<protein>
    <recommendedName>
        <fullName evidence="7">Succinate-semialdehyde dehydrogenase</fullName>
        <ecNumber evidence="7">1.2.1.24</ecNumber>
    </recommendedName>
</protein>
<dbReference type="InterPro" id="IPR016163">
    <property type="entry name" value="Ald_DH_C"/>
</dbReference>
<reference evidence="9" key="1">
    <citation type="journal article" date="2020" name="bioRxiv">
        <title>Chromosome-level reference genome of the European wasp spider Argiope bruennichi: a resource for studies on range expansion and evolutionary adaptation.</title>
        <authorList>
            <person name="Sheffer M.M."/>
            <person name="Hoppe A."/>
            <person name="Krehenwinkel H."/>
            <person name="Uhl G."/>
            <person name="Kuss A.W."/>
            <person name="Jensen L."/>
            <person name="Jensen C."/>
            <person name="Gillespie R.G."/>
            <person name="Hoff K.J."/>
            <person name="Prost S."/>
        </authorList>
    </citation>
    <scope>NUCLEOTIDE SEQUENCE</scope>
</reference>
<dbReference type="SUPFAM" id="SSF53720">
    <property type="entry name" value="ALDH-like"/>
    <property type="match status" value="1"/>
</dbReference>
<dbReference type="InterPro" id="IPR015590">
    <property type="entry name" value="Aldehyde_DH_dom"/>
</dbReference>
<evidence type="ECO:0000313" key="10">
    <source>
        <dbReference type="Proteomes" id="UP000807504"/>
    </source>
</evidence>
<dbReference type="CDD" id="cd07103">
    <property type="entry name" value="ALDH_F5_SSADH_GabD"/>
    <property type="match status" value="1"/>
</dbReference>
<comment type="similarity">
    <text evidence="3 6">Belongs to the aldehyde dehydrogenase family.</text>
</comment>
<feature type="domain" description="Aldehyde dehydrogenase" evidence="8">
    <location>
        <begin position="39"/>
        <end position="501"/>
    </location>
</feature>
<evidence type="ECO:0000259" key="8">
    <source>
        <dbReference type="Pfam" id="PF00171"/>
    </source>
</evidence>
<proteinExistence type="inferred from homology"/>
<evidence type="ECO:0000256" key="7">
    <source>
        <dbReference type="RuleBase" id="RU365091"/>
    </source>
</evidence>
<dbReference type="FunFam" id="3.40.605.10:FF:000005">
    <property type="entry name" value="Succinate-semialdehyde dehydrogenase I"/>
    <property type="match status" value="1"/>
</dbReference>
<dbReference type="OrthoDB" id="310895at2759"/>
<keyword evidence="7" id="KW-0496">Mitochondrion</keyword>
<gene>
    <name evidence="9" type="ORF">HNY73_011424</name>
</gene>
<dbReference type="InterPro" id="IPR010102">
    <property type="entry name" value="Succ_semiAld_DH"/>
</dbReference>
<name>A0A8T0F6J8_ARGBR</name>
<dbReference type="InterPro" id="IPR016162">
    <property type="entry name" value="Ald_DH_N"/>
</dbReference>
<dbReference type="PROSITE" id="PS00687">
    <property type="entry name" value="ALDEHYDE_DEHYDR_GLU"/>
    <property type="match status" value="1"/>
</dbReference>
<dbReference type="InterPro" id="IPR016161">
    <property type="entry name" value="Ald_DH/histidinol_DH"/>
</dbReference>
<dbReference type="EMBL" id="JABXBU010000030">
    <property type="protein sequence ID" value="KAF8785938.1"/>
    <property type="molecule type" value="Genomic_DNA"/>
</dbReference>
<dbReference type="InterPro" id="IPR016160">
    <property type="entry name" value="Ald_DH_CS_CYS"/>
</dbReference>
<comment type="subunit">
    <text evidence="7">Homotetramer.</text>
</comment>
<dbReference type="Gene3D" id="3.40.605.10">
    <property type="entry name" value="Aldehyde Dehydrogenase, Chain A, domain 1"/>
    <property type="match status" value="1"/>
</dbReference>
<feature type="active site" evidence="5">
    <location>
        <position position="278"/>
    </location>
</feature>
<reference evidence="9" key="2">
    <citation type="submission" date="2020-06" db="EMBL/GenBank/DDBJ databases">
        <authorList>
            <person name="Sheffer M."/>
        </authorList>
    </citation>
    <scope>NUCLEOTIDE SEQUENCE</scope>
</reference>